<feature type="domain" description="PAS" evidence="5">
    <location>
        <begin position="31"/>
        <end position="56"/>
    </location>
</feature>
<dbReference type="InterPro" id="IPR036388">
    <property type="entry name" value="WH-like_DNA-bd_sf"/>
</dbReference>
<dbReference type="PROSITE" id="PS50043">
    <property type="entry name" value="HTH_LUXR_2"/>
    <property type="match status" value="1"/>
</dbReference>
<dbReference type="AlphaFoldDB" id="A0A2R8BPA6"/>
<dbReference type="PANTHER" id="PTHR44688:SF16">
    <property type="entry name" value="DNA-BINDING TRANSCRIPTIONAL ACTIVATOR DEVR_DOSR"/>
    <property type="match status" value="1"/>
</dbReference>
<dbReference type="Gene3D" id="3.30.450.20">
    <property type="entry name" value="PAS domain"/>
    <property type="match status" value="1"/>
</dbReference>
<evidence type="ECO:0000256" key="2">
    <source>
        <dbReference type="ARBA" id="ARBA00023125"/>
    </source>
</evidence>
<evidence type="ECO:0000256" key="1">
    <source>
        <dbReference type="ARBA" id="ARBA00023015"/>
    </source>
</evidence>
<feature type="domain" description="HTH luxR-type" evidence="4">
    <location>
        <begin position="118"/>
        <end position="183"/>
    </location>
</feature>
<evidence type="ECO:0000256" key="3">
    <source>
        <dbReference type="ARBA" id="ARBA00023163"/>
    </source>
</evidence>
<evidence type="ECO:0000259" key="4">
    <source>
        <dbReference type="PROSITE" id="PS50043"/>
    </source>
</evidence>
<dbReference type="PANTHER" id="PTHR44688">
    <property type="entry name" value="DNA-BINDING TRANSCRIPTIONAL ACTIVATOR DEVR_DOSR"/>
    <property type="match status" value="1"/>
</dbReference>
<reference evidence="6 7" key="1">
    <citation type="submission" date="2018-03" db="EMBL/GenBank/DDBJ databases">
        <authorList>
            <person name="Keele B.F."/>
        </authorList>
    </citation>
    <scope>NUCLEOTIDE SEQUENCE [LARGE SCALE GENOMIC DNA]</scope>
    <source>
        <strain evidence="6 7">CECT 8599</strain>
    </source>
</reference>
<dbReference type="Gene3D" id="1.10.10.10">
    <property type="entry name" value="Winged helix-like DNA-binding domain superfamily/Winged helix DNA-binding domain"/>
    <property type="match status" value="1"/>
</dbReference>
<dbReference type="GO" id="GO:0006355">
    <property type="term" value="P:regulation of DNA-templated transcription"/>
    <property type="evidence" value="ECO:0007669"/>
    <property type="project" value="InterPro"/>
</dbReference>
<evidence type="ECO:0000313" key="6">
    <source>
        <dbReference type="EMBL" id="SPH27331.1"/>
    </source>
</evidence>
<dbReference type="PROSITE" id="PS00622">
    <property type="entry name" value="HTH_LUXR_1"/>
    <property type="match status" value="1"/>
</dbReference>
<dbReference type="CDD" id="cd00130">
    <property type="entry name" value="PAS"/>
    <property type="match status" value="1"/>
</dbReference>
<dbReference type="EMBL" id="OMOR01000002">
    <property type="protein sequence ID" value="SPH27331.1"/>
    <property type="molecule type" value="Genomic_DNA"/>
</dbReference>
<organism evidence="6 7">
    <name type="scientific">Ascidiaceihabitans donghaensis</name>
    <dbReference type="NCBI Taxonomy" id="1510460"/>
    <lineage>
        <taxon>Bacteria</taxon>
        <taxon>Pseudomonadati</taxon>
        <taxon>Pseudomonadota</taxon>
        <taxon>Alphaproteobacteria</taxon>
        <taxon>Rhodobacterales</taxon>
        <taxon>Paracoccaceae</taxon>
        <taxon>Ascidiaceihabitans</taxon>
    </lineage>
</organism>
<dbReference type="RefSeq" id="WP_219928876.1">
    <property type="nucleotide sequence ID" value="NZ_OMOR01000002.1"/>
</dbReference>
<name>A0A2R8BPA6_9RHOB</name>
<dbReference type="CDD" id="cd06170">
    <property type="entry name" value="LuxR_C_like"/>
    <property type="match status" value="1"/>
</dbReference>
<sequence>MDNVTTEMLEAFDAAPIGLAVSRHRTLSSCNLTFASLLGYSRSELLGQSFRMLYPSHAEFDRVRDIGLVTMAQTGAYSDERMMRQKDGVPKWFRFRARTLAPDDPLSHLVLSFAPIRDHLDGPRLTKREREVLSRLSRGLTSKEIARELELSPRTIEDVRARLLRKFEAKNTADLLRRMSYARPSG</sequence>
<dbReference type="Pfam" id="PF13426">
    <property type="entry name" value="PAS_9"/>
    <property type="match status" value="1"/>
</dbReference>
<evidence type="ECO:0000313" key="7">
    <source>
        <dbReference type="Proteomes" id="UP000244880"/>
    </source>
</evidence>
<gene>
    <name evidence="6" type="primary">uhpA</name>
    <name evidence="6" type="ORF">ASD8599_03797</name>
</gene>
<accession>A0A2R8BPA6</accession>
<dbReference type="GO" id="GO:0003677">
    <property type="term" value="F:DNA binding"/>
    <property type="evidence" value="ECO:0007669"/>
    <property type="project" value="UniProtKB-KW"/>
</dbReference>
<keyword evidence="1" id="KW-0805">Transcription regulation</keyword>
<keyword evidence="3" id="KW-0804">Transcription</keyword>
<dbReference type="SMART" id="SM00421">
    <property type="entry name" value="HTH_LUXR"/>
    <property type="match status" value="1"/>
</dbReference>
<dbReference type="SUPFAM" id="SSF46894">
    <property type="entry name" value="C-terminal effector domain of the bipartite response regulators"/>
    <property type="match status" value="1"/>
</dbReference>
<dbReference type="InterPro" id="IPR035965">
    <property type="entry name" value="PAS-like_dom_sf"/>
</dbReference>
<proteinExistence type="predicted"/>
<dbReference type="Proteomes" id="UP000244880">
    <property type="component" value="Unassembled WGS sequence"/>
</dbReference>
<dbReference type="Pfam" id="PF00196">
    <property type="entry name" value="GerE"/>
    <property type="match status" value="1"/>
</dbReference>
<keyword evidence="7" id="KW-1185">Reference proteome</keyword>
<dbReference type="InterPro" id="IPR016032">
    <property type="entry name" value="Sig_transdc_resp-reg_C-effctor"/>
</dbReference>
<dbReference type="PROSITE" id="PS50112">
    <property type="entry name" value="PAS"/>
    <property type="match status" value="1"/>
</dbReference>
<dbReference type="NCBIfam" id="TIGR00229">
    <property type="entry name" value="sensory_box"/>
    <property type="match status" value="1"/>
</dbReference>
<dbReference type="InterPro" id="IPR000792">
    <property type="entry name" value="Tscrpt_reg_LuxR_C"/>
</dbReference>
<protein>
    <submittedName>
        <fullName evidence="6">Transcriptional regulatory protein UhpA</fullName>
    </submittedName>
</protein>
<dbReference type="SUPFAM" id="SSF55785">
    <property type="entry name" value="PYP-like sensor domain (PAS domain)"/>
    <property type="match status" value="1"/>
</dbReference>
<keyword evidence="2" id="KW-0238">DNA-binding</keyword>
<evidence type="ECO:0000259" key="5">
    <source>
        <dbReference type="PROSITE" id="PS50112"/>
    </source>
</evidence>
<dbReference type="PRINTS" id="PR00038">
    <property type="entry name" value="HTHLUXR"/>
</dbReference>
<dbReference type="InterPro" id="IPR000014">
    <property type="entry name" value="PAS"/>
</dbReference>